<dbReference type="GO" id="GO:0015086">
    <property type="term" value="F:cadmium ion transmembrane transporter activity"/>
    <property type="evidence" value="ECO:0007669"/>
    <property type="project" value="TreeGrafter"/>
</dbReference>
<evidence type="ECO:0000313" key="7">
    <source>
        <dbReference type="EMBL" id="KJF17041.1"/>
    </source>
</evidence>
<dbReference type="PANTHER" id="PTHR11706:SF33">
    <property type="entry name" value="NATURAL RESISTANCE-ASSOCIATED MACROPHAGE PROTEIN 2"/>
    <property type="match status" value="1"/>
</dbReference>
<dbReference type="EMBL" id="JXYS01000067">
    <property type="protein sequence ID" value="KJF17041.1"/>
    <property type="molecule type" value="Genomic_DNA"/>
</dbReference>
<dbReference type="Pfam" id="PF01566">
    <property type="entry name" value="Nramp"/>
    <property type="match status" value="1"/>
</dbReference>
<feature type="transmembrane region" description="Helical" evidence="6">
    <location>
        <begin position="332"/>
        <end position="353"/>
    </location>
</feature>
<keyword evidence="2" id="KW-0813">Transport</keyword>
<dbReference type="GO" id="GO:0005886">
    <property type="term" value="C:plasma membrane"/>
    <property type="evidence" value="ECO:0007669"/>
    <property type="project" value="TreeGrafter"/>
</dbReference>
<feature type="transmembrane region" description="Helical" evidence="6">
    <location>
        <begin position="400"/>
        <end position="426"/>
    </location>
</feature>
<dbReference type="PANTHER" id="PTHR11706">
    <property type="entry name" value="SOLUTE CARRIER PROTEIN FAMILY 11 MEMBER"/>
    <property type="match status" value="1"/>
</dbReference>
<dbReference type="PATRIC" id="fig|1280514.3.peg.2766"/>
<dbReference type="GO" id="GO:0034755">
    <property type="term" value="P:iron ion transmembrane transport"/>
    <property type="evidence" value="ECO:0007669"/>
    <property type="project" value="TreeGrafter"/>
</dbReference>
<evidence type="ECO:0000256" key="4">
    <source>
        <dbReference type="ARBA" id="ARBA00022989"/>
    </source>
</evidence>
<feature type="transmembrane region" description="Helical" evidence="6">
    <location>
        <begin position="136"/>
        <end position="155"/>
    </location>
</feature>
<feature type="transmembrane region" description="Helical" evidence="6">
    <location>
        <begin position="242"/>
        <end position="264"/>
    </location>
</feature>
<keyword evidence="4 6" id="KW-1133">Transmembrane helix</keyword>
<evidence type="ECO:0000256" key="6">
    <source>
        <dbReference type="SAM" id="Phobius"/>
    </source>
</evidence>
<dbReference type="GO" id="GO:0005384">
    <property type="term" value="F:manganese ion transmembrane transporter activity"/>
    <property type="evidence" value="ECO:0007669"/>
    <property type="project" value="TreeGrafter"/>
</dbReference>
<dbReference type="InterPro" id="IPR001046">
    <property type="entry name" value="NRAMP_fam"/>
</dbReference>
<dbReference type="Proteomes" id="UP000032360">
    <property type="component" value="Unassembled WGS sequence"/>
</dbReference>
<evidence type="ECO:0000256" key="1">
    <source>
        <dbReference type="ARBA" id="ARBA00004141"/>
    </source>
</evidence>
<keyword evidence="3 6" id="KW-0812">Transmembrane</keyword>
<keyword evidence="8" id="KW-1185">Reference proteome</keyword>
<feature type="transmembrane region" description="Helical" evidence="6">
    <location>
        <begin position="289"/>
        <end position="311"/>
    </location>
</feature>
<dbReference type="OrthoDB" id="9787548at2"/>
<evidence type="ECO:0000256" key="5">
    <source>
        <dbReference type="ARBA" id="ARBA00023136"/>
    </source>
</evidence>
<feature type="transmembrane region" description="Helical" evidence="6">
    <location>
        <begin position="101"/>
        <end position="124"/>
    </location>
</feature>
<name>A0A0D8HIY1_9ACTN</name>
<proteinExistence type="predicted"/>
<dbReference type="STRING" id="1280514.AXFE_21120"/>
<comment type="subcellular location">
    <subcellularLocation>
        <location evidence="1">Membrane</location>
        <topology evidence="1">Multi-pass membrane protein</topology>
    </subcellularLocation>
</comment>
<evidence type="ECO:0000256" key="3">
    <source>
        <dbReference type="ARBA" id="ARBA00022692"/>
    </source>
</evidence>
<sequence>MQEPRKNDSGEEPRFSTKKKFGIIAYLGAAGPGLIAANAGNDAGGVITYASAGSQFAYKTLFFMLLVTVGLVVVQEMSARLGTFSGKGLASLIREQFSIRLTFLAIVALVVTNLGLVVSEFAGIGASLELFGVSRYISVPIAAVGVWSLVLLGSYRYAERIFLFMSLAFLAYPIAAFLSHPKFGQIATNLVIPHFVLSKNYIYLAVALIGTTISPYMQLYAASGVVDRGVSPDDYPLERFDAVGGAIFANIISMFMIIATAAAIGGSGPLTSASQAARALRPVAGAADIYIFAAGLFGASALAAAVVPLSTSYAIAEAAGFERSVSRSFKDAPVFLGIFTVQIAIGAAVALVPGSLIKLLVFSQVLQGLVTPVILVFILKLANKRSILGDAANGRIFRGVATATVVGVSSLSLVLMGQTVLGWFHIGG</sequence>
<keyword evidence="5 6" id="KW-0472">Membrane</keyword>
<dbReference type="RefSeq" id="WP_082058653.1">
    <property type="nucleotide sequence ID" value="NZ_JXYS01000067.1"/>
</dbReference>
<dbReference type="AlphaFoldDB" id="A0A0D8HIY1"/>
<evidence type="ECO:0000313" key="8">
    <source>
        <dbReference type="Proteomes" id="UP000032360"/>
    </source>
</evidence>
<feature type="transmembrane region" description="Helical" evidence="6">
    <location>
        <begin position="201"/>
        <end position="221"/>
    </location>
</feature>
<protein>
    <submittedName>
        <fullName evidence="7">Divalent metal cation transporter MntH</fullName>
    </submittedName>
</protein>
<accession>A0A0D8HIY1</accession>
<evidence type="ECO:0000256" key="2">
    <source>
        <dbReference type="ARBA" id="ARBA00022448"/>
    </source>
</evidence>
<organism evidence="7 8">
    <name type="scientific">Acidithrix ferrooxidans</name>
    <dbReference type="NCBI Taxonomy" id="1280514"/>
    <lineage>
        <taxon>Bacteria</taxon>
        <taxon>Bacillati</taxon>
        <taxon>Actinomycetota</taxon>
        <taxon>Acidimicrobiia</taxon>
        <taxon>Acidimicrobiales</taxon>
        <taxon>Acidimicrobiaceae</taxon>
        <taxon>Acidithrix</taxon>
    </lineage>
</organism>
<feature type="transmembrane region" description="Helical" evidence="6">
    <location>
        <begin position="21"/>
        <end position="40"/>
    </location>
</feature>
<reference evidence="7 8" key="1">
    <citation type="submission" date="2015-01" db="EMBL/GenBank/DDBJ databases">
        <title>Draft genome of the acidophilic iron oxidizer Acidithrix ferrooxidans strain Py-F3.</title>
        <authorList>
            <person name="Poehlein A."/>
            <person name="Eisen S."/>
            <person name="Schloemann M."/>
            <person name="Johnson B.D."/>
            <person name="Daniel R."/>
            <person name="Muehling M."/>
        </authorList>
    </citation>
    <scope>NUCLEOTIDE SEQUENCE [LARGE SCALE GENOMIC DNA]</scope>
    <source>
        <strain evidence="7 8">Py-F3</strain>
    </source>
</reference>
<comment type="caution">
    <text evidence="7">The sequence shown here is derived from an EMBL/GenBank/DDBJ whole genome shotgun (WGS) entry which is preliminary data.</text>
</comment>
<feature type="transmembrane region" description="Helical" evidence="6">
    <location>
        <begin position="359"/>
        <end position="379"/>
    </location>
</feature>
<feature type="transmembrane region" description="Helical" evidence="6">
    <location>
        <begin position="60"/>
        <end position="81"/>
    </location>
</feature>
<feature type="transmembrane region" description="Helical" evidence="6">
    <location>
        <begin position="162"/>
        <end position="181"/>
    </location>
</feature>
<gene>
    <name evidence="7" type="primary">mntH2</name>
    <name evidence="7" type="ORF">AXFE_21120</name>
</gene>